<sequence>MALTAAWMHGPSNMRLTEGLVSVLKEQRPEYLPALLANYREHGVFSTQSTGAVGGLVGLSNAKLGNSKTKFEGLCLLSVLVKDSSSDVFQQHSLSWLRSLQQVIQSQDPLPSVQLAVGVLQDLLQYSSQLPELAREVGLNSVLGILTSLLVLRSEVACECYGRLTRLGGVVERGGGGCRAEGWTNQLHCLLASANAILAKLYQGSESEGTTPSSCCSYNTDTELPAWLSNIHSVRLPVQQVLNLVCRALAVSSKSINVTGDGCVRLLVLPAIHKDTLQVLHALITALGSGLVQYSSVLQRLFSQTLSAWTPLPETSLGQQRAFSAVRVSLYRTLELWVRVGGASASVFQGSPTHSELLLAHLLGDITPGADSVRPSNSPQLRDLVSSKPCPKSRKPGLAVSGGGGASFQRKGDSLANQDTCLSALRALRQVILTSGSLLKEDIHIYILVI</sequence>
<evidence type="ECO:0000256" key="4">
    <source>
        <dbReference type="ARBA" id="ARBA00022490"/>
    </source>
</evidence>
<organism evidence="10 11">
    <name type="scientific">Salmo salar</name>
    <name type="common">Atlantic salmon</name>
    <dbReference type="NCBI Taxonomy" id="8030"/>
    <lineage>
        <taxon>Eukaryota</taxon>
        <taxon>Metazoa</taxon>
        <taxon>Chordata</taxon>
        <taxon>Craniata</taxon>
        <taxon>Vertebrata</taxon>
        <taxon>Euteleostomi</taxon>
        <taxon>Actinopterygii</taxon>
        <taxon>Neopterygii</taxon>
        <taxon>Teleostei</taxon>
        <taxon>Protacanthopterygii</taxon>
        <taxon>Salmoniformes</taxon>
        <taxon>Salmonidae</taxon>
        <taxon>Salmoninae</taxon>
        <taxon>Salmo</taxon>
    </lineage>
</organism>
<evidence type="ECO:0000256" key="3">
    <source>
        <dbReference type="ARBA" id="ARBA00010511"/>
    </source>
</evidence>
<feature type="region of interest" description="Disordered" evidence="7">
    <location>
        <begin position="372"/>
        <end position="405"/>
    </location>
</feature>
<comment type="similarity">
    <text evidence="3">Belongs to the RIX1/PELP1 family.</text>
</comment>
<dbReference type="GeneID" id="106608902"/>
<dbReference type="InterPro" id="IPR012583">
    <property type="entry name" value="RIX1_N"/>
</dbReference>
<feature type="domain" description="PELP1 middle" evidence="8">
    <location>
        <begin position="323"/>
        <end position="377"/>
    </location>
</feature>
<evidence type="ECO:0000256" key="7">
    <source>
        <dbReference type="SAM" id="MobiDB-lite"/>
    </source>
</evidence>
<evidence type="ECO:0000256" key="2">
    <source>
        <dbReference type="ARBA" id="ARBA00004496"/>
    </source>
</evidence>
<dbReference type="Pfam" id="PF08167">
    <property type="entry name" value="RIX1"/>
    <property type="match status" value="1"/>
</dbReference>
<dbReference type="Proteomes" id="UP001652741">
    <property type="component" value="Chromosome ssa07"/>
</dbReference>
<dbReference type="PANTHER" id="PTHR34105">
    <property type="entry name" value="PROLINE-, GLUTAMIC ACID- AND LEUCINE-RICH PROTEIN 1"/>
    <property type="match status" value="1"/>
</dbReference>
<keyword evidence="6" id="KW-0539">Nucleus</keyword>
<evidence type="ECO:0000313" key="10">
    <source>
        <dbReference type="Proteomes" id="UP001652741"/>
    </source>
</evidence>
<evidence type="ECO:0000256" key="1">
    <source>
        <dbReference type="ARBA" id="ARBA00004123"/>
    </source>
</evidence>
<comment type="subcellular location">
    <subcellularLocation>
        <location evidence="2">Cytoplasm</location>
    </subcellularLocation>
    <subcellularLocation>
        <location evidence="1">Nucleus</location>
    </subcellularLocation>
</comment>
<dbReference type="PANTHER" id="PTHR34105:SF1">
    <property type="entry name" value="PROLINE-, GLUTAMIC ACID- AND LEUCINE-RICH PROTEIN 1"/>
    <property type="match status" value="1"/>
</dbReference>
<dbReference type="InterPro" id="IPR012980">
    <property type="entry name" value="PELP1_middle"/>
</dbReference>
<keyword evidence="5" id="KW-0677">Repeat</keyword>
<accession>A0ABM3F5F6</accession>
<protein>
    <submittedName>
        <fullName evidence="11">Proline-, glutamic acid- and leucine-rich protein 1-like</fullName>
    </submittedName>
</protein>
<reference evidence="11" key="1">
    <citation type="submission" date="2025-08" db="UniProtKB">
        <authorList>
            <consortium name="RefSeq"/>
        </authorList>
    </citation>
    <scope>IDENTIFICATION</scope>
</reference>
<dbReference type="RefSeq" id="XP_045578546.1">
    <property type="nucleotide sequence ID" value="XM_045722590.1"/>
</dbReference>
<evidence type="ECO:0000313" key="11">
    <source>
        <dbReference type="RefSeq" id="XP_045578546.1"/>
    </source>
</evidence>
<evidence type="ECO:0000256" key="5">
    <source>
        <dbReference type="ARBA" id="ARBA00022737"/>
    </source>
</evidence>
<keyword evidence="4" id="KW-0963">Cytoplasm</keyword>
<keyword evidence="10" id="KW-1185">Reference proteome</keyword>
<evidence type="ECO:0000259" key="9">
    <source>
        <dbReference type="Pfam" id="PF08167"/>
    </source>
</evidence>
<name>A0ABM3F5F6_SALSA</name>
<evidence type="ECO:0000259" key="8">
    <source>
        <dbReference type="Pfam" id="PF08166"/>
    </source>
</evidence>
<gene>
    <name evidence="11" type="primary">LOC106608902</name>
</gene>
<dbReference type="Pfam" id="PF08166">
    <property type="entry name" value="PELP1_HEAT"/>
    <property type="match status" value="1"/>
</dbReference>
<feature type="domain" description="Pre-rRNA-processing protein RIX1 N-terminal" evidence="9">
    <location>
        <begin position="21"/>
        <end position="156"/>
    </location>
</feature>
<evidence type="ECO:0000256" key="6">
    <source>
        <dbReference type="ARBA" id="ARBA00023242"/>
    </source>
</evidence>
<proteinExistence type="inferred from homology"/>